<name>A0ABU3LC21_9FLAO</name>
<dbReference type="Proteomes" id="UP001257277">
    <property type="component" value="Unassembled WGS sequence"/>
</dbReference>
<feature type="transmembrane region" description="Helical" evidence="5">
    <location>
        <begin position="29"/>
        <end position="49"/>
    </location>
</feature>
<sequence>MNVFDIILAALLIYGSVKGFIKGLFVEVASLVALIGGVWGAIHFSYFAAGILKKYVSWEENYISLTAFAITFIAIVIAVSSLGKMFTKLADFAALGLVNKILGAVFGFLKTAFILSILLIFFNRVNYSFSFVEKETLEESILYEPIKSIAPAIFPSIIKEDSVEIPEI</sequence>
<comment type="subcellular location">
    <subcellularLocation>
        <location evidence="1">Membrane</location>
        <topology evidence="1">Multi-pass membrane protein</topology>
    </subcellularLocation>
</comment>
<dbReference type="PANTHER" id="PTHR37306:SF1">
    <property type="entry name" value="COLICIN V PRODUCTION PROTEIN"/>
    <property type="match status" value="1"/>
</dbReference>
<evidence type="ECO:0000313" key="7">
    <source>
        <dbReference type="Proteomes" id="UP001257277"/>
    </source>
</evidence>
<keyword evidence="3 5" id="KW-1133">Transmembrane helix</keyword>
<evidence type="ECO:0000313" key="6">
    <source>
        <dbReference type="EMBL" id="MDT7831276.1"/>
    </source>
</evidence>
<reference evidence="6 7" key="1">
    <citation type="submission" date="2023-09" db="EMBL/GenBank/DDBJ databases">
        <title>Novel taxa isolated from Blanes Bay.</title>
        <authorList>
            <person name="Rey-Velasco X."/>
            <person name="Lucena T."/>
        </authorList>
    </citation>
    <scope>NUCLEOTIDE SEQUENCE [LARGE SCALE GENOMIC DNA]</scope>
    <source>
        <strain evidence="6 7">S356</strain>
    </source>
</reference>
<proteinExistence type="predicted"/>
<keyword evidence="2 5" id="KW-0812">Transmembrane</keyword>
<gene>
    <name evidence="6" type="ORF">RQM59_02735</name>
</gene>
<dbReference type="Pfam" id="PF02674">
    <property type="entry name" value="Colicin_V"/>
    <property type="match status" value="1"/>
</dbReference>
<protein>
    <submittedName>
        <fullName evidence="6">CvpA family protein</fullName>
    </submittedName>
</protein>
<dbReference type="PANTHER" id="PTHR37306">
    <property type="entry name" value="COLICIN V PRODUCTION PROTEIN"/>
    <property type="match status" value="1"/>
</dbReference>
<evidence type="ECO:0000256" key="2">
    <source>
        <dbReference type="ARBA" id="ARBA00022692"/>
    </source>
</evidence>
<dbReference type="InterPro" id="IPR003825">
    <property type="entry name" value="Colicin-V_CvpA"/>
</dbReference>
<dbReference type="RefSeq" id="WP_349240526.1">
    <property type="nucleotide sequence ID" value="NZ_JAVTTO010000001.1"/>
</dbReference>
<keyword evidence="7" id="KW-1185">Reference proteome</keyword>
<evidence type="ECO:0000256" key="4">
    <source>
        <dbReference type="ARBA" id="ARBA00023136"/>
    </source>
</evidence>
<feature type="transmembrane region" description="Helical" evidence="5">
    <location>
        <begin position="61"/>
        <end position="81"/>
    </location>
</feature>
<evidence type="ECO:0000256" key="3">
    <source>
        <dbReference type="ARBA" id="ARBA00022989"/>
    </source>
</evidence>
<organism evidence="6 7">
    <name type="scientific">Asprobacillus argus</name>
    <dbReference type="NCBI Taxonomy" id="3076534"/>
    <lineage>
        <taxon>Bacteria</taxon>
        <taxon>Pseudomonadati</taxon>
        <taxon>Bacteroidota</taxon>
        <taxon>Flavobacteriia</taxon>
        <taxon>Flavobacteriales</taxon>
        <taxon>Flavobacteriaceae</taxon>
        <taxon>Asprobacillus</taxon>
    </lineage>
</organism>
<feature type="transmembrane region" description="Helical" evidence="5">
    <location>
        <begin position="101"/>
        <end position="122"/>
    </location>
</feature>
<dbReference type="EMBL" id="JAVTTO010000001">
    <property type="protein sequence ID" value="MDT7831276.1"/>
    <property type="molecule type" value="Genomic_DNA"/>
</dbReference>
<accession>A0ABU3LC21</accession>
<evidence type="ECO:0000256" key="1">
    <source>
        <dbReference type="ARBA" id="ARBA00004141"/>
    </source>
</evidence>
<comment type="caution">
    <text evidence="6">The sequence shown here is derived from an EMBL/GenBank/DDBJ whole genome shotgun (WGS) entry which is preliminary data.</text>
</comment>
<keyword evidence="4 5" id="KW-0472">Membrane</keyword>
<evidence type="ECO:0000256" key="5">
    <source>
        <dbReference type="SAM" id="Phobius"/>
    </source>
</evidence>